<organism evidence="3 4">
    <name type="scientific">Deinococcus xinjiangensis</name>
    <dbReference type="NCBI Taxonomy" id="457454"/>
    <lineage>
        <taxon>Bacteria</taxon>
        <taxon>Thermotogati</taxon>
        <taxon>Deinococcota</taxon>
        <taxon>Deinococci</taxon>
        <taxon>Deinococcales</taxon>
        <taxon>Deinococcaceae</taxon>
        <taxon>Deinococcus</taxon>
    </lineage>
</organism>
<dbReference type="NCBIfam" id="NF033517">
    <property type="entry name" value="transpos_IS66"/>
    <property type="match status" value="1"/>
</dbReference>
<evidence type="ECO:0000256" key="1">
    <source>
        <dbReference type="SAM" id="MobiDB-lite"/>
    </source>
</evidence>
<dbReference type="EMBL" id="BAABRN010000158">
    <property type="protein sequence ID" value="GAA5504540.1"/>
    <property type="molecule type" value="Genomic_DNA"/>
</dbReference>
<proteinExistence type="predicted"/>
<feature type="region of interest" description="Disordered" evidence="1">
    <location>
        <begin position="61"/>
        <end position="92"/>
    </location>
</feature>
<dbReference type="Pfam" id="PF03050">
    <property type="entry name" value="DDE_Tnp_IS66"/>
    <property type="match status" value="1"/>
</dbReference>
<dbReference type="RefSeq" id="WP_353544502.1">
    <property type="nucleotide sequence ID" value="NZ_BAABRN010000158.1"/>
</dbReference>
<feature type="compositionally biased region" description="Basic and acidic residues" evidence="1">
    <location>
        <begin position="70"/>
        <end position="87"/>
    </location>
</feature>
<reference evidence="3 4" key="1">
    <citation type="submission" date="2024-02" db="EMBL/GenBank/DDBJ databases">
        <title>Deinococcus xinjiangensis NBRC 107630.</title>
        <authorList>
            <person name="Ichikawa N."/>
            <person name="Katano-Makiyama Y."/>
            <person name="Hidaka K."/>
        </authorList>
    </citation>
    <scope>NUCLEOTIDE SEQUENCE [LARGE SCALE GENOMIC DNA]</scope>
    <source>
        <strain evidence="3 4">NBRC 107630</strain>
    </source>
</reference>
<dbReference type="Gene3D" id="1.20.5.340">
    <property type="match status" value="1"/>
</dbReference>
<dbReference type="InterPro" id="IPR004291">
    <property type="entry name" value="Transposase_IS66_central"/>
</dbReference>
<accession>A0ABP9VH47</accession>
<dbReference type="PANTHER" id="PTHR33678">
    <property type="entry name" value="BLL1576 PROTEIN"/>
    <property type="match status" value="1"/>
</dbReference>
<dbReference type="Proteomes" id="UP001458946">
    <property type="component" value="Unassembled WGS sequence"/>
</dbReference>
<evidence type="ECO:0000259" key="2">
    <source>
        <dbReference type="Pfam" id="PF03050"/>
    </source>
</evidence>
<sequence>MSETATVTELLEVVRQLREEVGQLTQRIKELEAENQALRQENAVLREENTRLKKRINDLERKGRKYVAPHSREERKLDPQRPGRKPGEGTFSYRQTPEIVTYEITVETSNRCPACHFAGELQLSHFEKASITELPAGMRGEVTVYNVPVMICPKCGKKVRGEHADLAPGQCGATAHRIGPRLAAVIQTIHHDLGVSERKIPCLLEMTVGLSLTQGAINQAAMRLAQDGGALAKHVLALETSIREAAYVHHDDTGWRIGGEQAWVGAFRTDDVALFKANPQHTAAELHAVLHDDFKGTLVCDRYSVYDAAQFADVAQQKCVSHVIRNISDVAEKLKGRAGRGLAYVLSLKAAIQSALKVHKDFQDGKTTAKQFHFRGGLVKGLIQRLLSRTDIRTKESERLRAGLWKQHEKGRLLLFLEKPELPPTNNAAERQLRSVVIARKISQCSKNLRGATTYMRIKSVTETARLRGQDPVDVLMSLSR</sequence>
<keyword evidence="4" id="KW-1185">Reference proteome</keyword>
<dbReference type="PANTHER" id="PTHR33678:SF2">
    <property type="match status" value="1"/>
</dbReference>
<comment type="caution">
    <text evidence="3">The sequence shown here is derived from an EMBL/GenBank/DDBJ whole genome shotgun (WGS) entry which is preliminary data.</text>
</comment>
<evidence type="ECO:0000313" key="3">
    <source>
        <dbReference type="EMBL" id="GAA5504540.1"/>
    </source>
</evidence>
<gene>
    <name evidence="3" type="ORF">Dxin01_04316</name>
</gene>
<name>A0ABP9VH47_9DEIO</name>
<evidence type="ECO:0000313" key="4">
    <source>
        <dbReference type="Proteomes" id="UP001458946"/>
    </source>
</evidence>
<protein>
    <submittedName>
        <fullName evidence="3">IS66 family transposase ISHwa10</fullName>
    </submittedName>
</protein>
<dbReference type="InterPro" id="IPR052344">
    <property type="entry name" value="Transposase-related"/>
</dbReference>
<feature type="domain" description="Transposase IS66 central" evidence="2">
    <location>
        <begin position="178"/>
        <end position="453"/>
    </location>
</feature>